<dbReference type="AlphaFoldDB" id="A0A6C0D0D7"/>
<dbReference type="InterPro" id="IPR036770">
    <property type="entry name" value="Ankyrin_rpt-contain_sf"/>
</dbReference>
<organism evidence="3">
    <name type="scientific">viral metagenome</name>
    <dbReference type="NCBI Taxonomy" id="1070528"/>
    <lineage>
        <taxon>unclassified sequences</taxon>
        <taxon>metagenomes</taxon>
        <taxon>organismal metagenomes</taxon>
    </lineage>
</organism>
<dbReference type="InterPro" id="IPR002110">
    <property type="entry name" value="Ankyrin_rpt"/>
</dbReference>
<protein>
    <submittedName>
        <fullName evidence="3">Uncharacterized protein</fullName>
    </submittedName>
</protein>
<dbReference type="SMART" id="SM00248">
    <property type="entry name" value="ANK"/>
    <property type="match status" value="4"/>
</dbReference>
<sequence>MTKRKNKKSTRIENNYALIMAIRNNDIENVEKLLKIPSVNPTIFNNECIRLASFNGFTQIVKLLLAWIGPNRQTVDPIMTVGNTYTCLLSAIINSHIEIIKMLLAWQGLNGEYINPADDNMSIILAISNNNLEITNILLEWRGLNGEFIDLTVENNLPIVLPIKNGYNDIILSLLNWTGPNGEYIDMSIFNIFYLAILNNRVETLQILLEWRGRNGEYVDPSMESNWAITNSSMAGYTEIVEMLLKWVGPNGERVNPTDYDNSAIKWASKNGYKRTVKMLLDWKNVNNIAIDYTVLIVCIREASVNNFNNIVEMILDDNRIKSNITCNDLELLHREKYIQPYLINTLKCFVLDREKIKCNNIRDPIEQKESLIAINRARIELNCPSLRRDMDIINMELVMKTGNIGEKIPTELFSSISKYL</sequence>
<keyword evidence="2" id="KW-0040">ANK repeat</keyword>
<evidence type="ECO:0000313" key="3">
    <source>
        <dbReference type="EMBL" id="QHT09700.1"/>
    </source>
</evidence>
<dbReference type="EMBL" id="MN739514">
    <property type="protein sequence ID" value="QHT09700.1"/>
    <property type="molecule type" value="Genomic_DNA"/>
</dbReference>
<accession>A0A6C0D0D7</accession>
<dbReference type="Gene3D" id="1.25.40.20">
    <property type="entry name" value="Ankyrin repeat-containing domain"/>
    <property type="match status" value="2"/>
</dbReference>
<evidence type="ECO:0000256" key="1">
    <source>
        <dbReference type="ARBA" id="ARBA00022737"/>
    </source>
</evidence>
<proteinExistence type="predicted"/>
<dbReference type="SUPFAM" id="SSF48403">
    <property type="entry name" value="Ankyrin repeat"/>
    <property type="match status" value="1"/>
</dbReference>
<dbReference type="PANTHER" id="PTHR24198:SF165">
    <property type="entry name" value="ANKYRIN REPEAT-CONTAINING PROTEIN-RELATED"/>
    <property type="match status" value="1"/>
</dbReference>
<dbReference type="Pfam" id="PF12796">
    <property type="entry name" value="Ank_2"/>
    <property type="match status" value="2"/>
</dbReference>
<dbReference type="PANTHER" id="PTHR24198">
    <property type="entry name" value="ANKYRIN REPEAT AND PROTEIN KINASE DOMAIN-CONTAINING PROTEIN"/>
    <property type="match status" value="1"/>
</dbReference>
<name>A0A6C0D0D7_9ZZZZ</name>
<reference evidence="3" key="1">
    <citation type="journal article" date="2020" name="Nature">
        <title>Giant virus diversity and host interactions through global metagenomics.</title>
        <authorList>
            <person name="Schulz F."/>
            <person name="Roux S."/>
            <person name="Paez-Espino D."/>
            <person name="Jungbluth S."/>
            <person name="Walsh D.A."/>
            <person name="Denef V.J."/>
            <person name="McMahon K.D."/>
            <person name="Konstantinidis K.T."/>
            <person name="Eloe-Fadrosh E.A."/>
            <person name="Kyrpides N.C."/>
            <person name="Woyke T."/>
        </authorList>
    </citation>
    <scope>NUCLEOTIDE SEQUENCE</scope>
    <source>
        <strain evidence="3">GVMAG-M-3300023174-102</strain>
    </source>
</reference>
<evidence type="ECO:0000256" key="2">
    <source>
        <dbReference type="ARBA" id="ARBA00023043"/>
    </source>
</evidence>
<keyword evidence="1" id="KW-0677">Repeat</keyword>